<feature type="chain" id="PRO_5035441819" evidence="1">
    <location>
        <begin position="22"/>
        <end position="163"/>
    </location>
</feature>
<organism evidence="2 3">
    <name type="scientific">Geospiza fortis</name>
    <name type="common">Medium ground-finch</name>
    <dbReference type="NCBI Taxonomy" id="48883"/>
    <lineage>
        <taxon>Eukaryota</taxon>
        <taxon>Metazoa</taxon>
        <taxon>Chordata</taxon>
        <taxon>Craniata</taxon>
        <taxon>Vertebrata</taxon>
        <taxon>Euteleostomi</taxon>
        <taxon>Archelosauria</taxon>
        <taxon>Archosauria</taxon>
        <taxon>Dinosauria</taxon>
        <taxon>Saurischia</taxon>
        <taxon>Theropoda</taxon>
        <taxon>Coelurosauria</taxon>
        <taxon>Aves</taxon>
        <taxon>Neognathae</taxon>
        <taxon>Neoaves</taxon>
        <taxon>Telluraves</taxon>
        <taxon>Australaves</taxon>
        <taxon>Passeriformes</taxon>
        <taxon>Thraupidae</taxon>
        <taxon>Geospiza</taxon>
    </lineage>
</organism>
<gene>
    <name evidence="3" type="primary">LOC115948293</name>
</gene>
<dbReference type="AlphaFoldDB" id="A0A8N5I012"/>
<accession>A0A8N5I012</accession>
<reference evidence="3" key="1">
    <citation type="submission" date="2025-08" db="UniProtKB">
        <authorList>
            <consortium name="RefSeq"/>
        </authorList>
    </citation>
    <scope>IDENTIFICATION</scope>
</reference>
<evidence type="ECO:0000313" key="2">
    <source>
        <dbReference type="Proteomes" id="UP000504602"/>
    </source>
</evidence>
<proteinExistence type="predicted"/>
<feature type="signal peptide" evidence="1">
    <location>
        <begin position="1"/>
        <end position="21"/>
    </location>
</feature>
<dbReference type="OrthoDB" id="10383122at2759"/>
<evidence type="ECO:0000313" key="3">
    <source>
        <dbReference type="RefSeq" id="XP_030915893.1"/>
    </source>
</evidence>
<sequence>MRRTWRLIKRWVLPFLPGSSSFPFPGGLGRGTSLRGLVALGLPAAAPGIRAREGAEAGALARPAGLSSCVQLFYCSPFPLPSARALRQAGVCSARQSQSLDGEPENNRGKNGKLCQGLWGKNIDVSNKGPACVGERGLHVRPDCVAFTHGEEMSAWYWPKFIL</sequence>
<name>A0A8N5I012_GEOFO</name>
<dbReference type="RefSeq" id="XP_030915893.1">
    <property type="nucleotide sequence ID" value="XM_031060033.1"/>
</dbReference>
<keyword evidence="2" id="KW-1185">Reference proteome</keyword>
<dbReference type="Proteomes" id="UP000504602">
    <property type="component" value="Unplaced"/>
</dbReference>
<keyword evidence="1" id="KW-0732">Signal</keyword>
<protein>
    <submittedName>
        <fullName evidence="3">Uncharacterized protein LOC115948293</fullName>
    </submittedName>
</protein>
<evidence type="ECO:0000256" key="1">
    <source>
        <dbReference type="SAM" id="SignalP"/>
    </source>
</evidence>
<dbReference type="GeneID" id="115948293"/>